<gene>
    <name evidence="1" type="ORF">M8818_005264</name>
</gene>
<sequence length="695" mass="77098">MPRKLWEHPDPESTNMWRFMQEINKREGLNLKTFQDLYTYSITQHLRFWSHLFTLHPLIHSGTYTRPVDPSARMDATPKWFEGVSLNFAENMLFSPSPSDPSKPCTIGKEDAKVAVTEVREGCTQIRHFTWGQLRARVARLSNAMRARGLRKGDRVAVVSSNSLDTLVVFLATTAAGALFSSSSADMGSKGVLDRLVQIKPRWVFVDDGAVYNGKTVDLRPKMEEVVTGLEEKEVGEFEGVVSMPRWAEAENVSDVPRTSTLEQFLRVANGEEELSFERIGFGEPFLVVYSSGTTGTPKCIVHSAGGVLINSVKEGRLHRDLGPENVALQYTTTGWIMYLSSVQALHHGARVILYDGSPFQPDLETFIRLVGSQKVTDLGISPRYLQTLSTSLRAPPKSLTDLTHLRRLSSTGMVLSDALFEWVYTAFPPHIHLANISGGTDIAGCFGIENPLTPVYAGGCQGPGLGIKVEVFDQTIETPPGQIVPGKAVPPGEAGELVATQAFPNQPIYFWGDEAGTRFREAYFARFDNVWTHGDFIFIHPLTGGIYFLGRADGVLNPSGVRFGSAEIYSVVEAFFADEVGDSICVGQRRPQDLDETVLLFLLMKPGRVFTGTLARKVRERIGRELGKRYAPKYVFETPEIPTTVNLKKVELPVKQIVSGKRVVPSGTLLNPESLEFYYRFVDVEKLVGVRSKL</sequence>
<proteinExistence type="predicted"/>
<accession>A0ACC3SCE5</accession>
<dbReference type="Proteomes" id="UP001320706">
    <property type="component" value="Unassembled WGS sequence"/>
</dbReference>
<organism evidence="1 2">
    <name type="scientific">Zalaria obscura</name>
    <dbReference type="NCBI Taxonomy" id="2024903"/>
    <lineage>
        <taxon>Eukaryota</taxon>
        <taxon>Fungi</taxon>
        <taxon>Dikarya</taxon>
        <taxon>Ascomycota</taxon>
        <taxon>Pezizomycotina</taxon>
        <taxon>Dothideomycetes</taxon>
        <taxon>Dothideomycetidae</taxon>
        <taxon>Dothideales</taxon>
        <taxon>Zalariaceae</taxon>
        <taxon>Zalaria</taxon>
    </lineage>
</organism>
<evidence type="ECO:0000313" key="1">
    <source>
        <dbReference type="EMBL" id="KAK8203373.1"/>
    </source>
</evidence>
<evidence type="ECO:0000313" key="2">
    <source>
        <dbReference type="Proteomes" id="UP001320706"/>
    </source>
</evidence>
<keyword evidence="2" id="KW-1185">Reference proteome</keyword>
<protein>
    <submittedName>
        <fullName evidence="1">Uncharacterized protein</fullName>
    </submittedName>
</protein>
<name>A0ACC3SCE5_9PEZI</name>
<dbReference type="EMBL" id="JAMKPW020000030">
    <property type="protein sequence ID" value="KAK8203373.1"/>
    <property type="molecule type" value="Genomic_DNA"/>
</dbReference>
<comment type="caution">
    <text evidence="1">The sequence shown here is derived from an EMBL/GenBank/DDBJ whole genome shotgun (WGS) entry which is preliminary data.</text>
</comment>
<reference evidence="1" key="1">
    <citation type="submission" date="2024-02" db="EMBL/GenBank/DDBJ databases">
        <title>Metagenome Assembled Genome of Zalaria obscura JY119.</title>
        <authorList>
            <person name="Vighnesh L."/>
            <person name="Jagadeeshwari U."/>
            <person name="Venkata Ramana C."/>
            <person name="Sasikala C."/>
        </authorList>
    </citation>
    <scope>NUCLEOTIDE SEQUENCE</scope>
    <source>
        <strain evidence="1">JY119</strain>
    </source>
</reference>